<proteinExistence type="predicted"/>
<reference evidence="1" key="1">
    <citation type="submission" date="2022-11" db="EMBL/GenBank/DDBJ databases">
        <title>beta-Carotene-producing bacterium, Jeongeuplla avenae sp. nov., alleviates the salt stress of Arabidopsis seedlings.</title>
        <authorList>
            <person name="Jiang L."/>
            <person name="Lee J."/>
        </authorList>
    </citation>
    <scope>NUCLEOTIDE SEQUENCE</scope>
    <source>
        <strain evidence="1">DY_R2A_6</strain>
    </source>
</reference>
<accession>A0ACD4NH49</accession>
<keyword evidence="2" id="KW-1185">Reference proteome</keyword>
<dbReference type="EMBL" id="CP113520">
    <property type="protein sequence ID" value="WAJ26129.1"/>
    <property type="molecule type" value="Genomic_DNA"/>
</dbReference>
<evidence type="ECO:0000313" key="2">
    <source>
        <dbReference type="Proteomes" id="UP001163223"/>
    </source>
</evidence>
<name>A0ACD4NH49_9HYPH</name>
<protein>
    <submittedName>
        <fullName evidence="1">TetR family transcriptional regulator</fullName>
    </submittedName>
</protein>
<evidence type="ECO:0000313" key="1">
    <source>
        <dbReference type="EMBL" id="WAJ26129.1"/>
    </source>
</evidence>
<organism evidence="1 2">
    <name type="scientific">Antarcticirhabdus aurantiaca</name>
    <dbReference type="NCBI Taxonomy" id="2606717"/>
    <lineage>
        <taxon>Bacteria</taxon>
        <taxon>Pseudomonadati</taxon>
        <taxon>Pseudomonadota</taxon>
        <taxon>Alphaproteobacteria</taxon>
        <taxon>Hyphomicrobiales</taxon>
        <taxon>Aurantimonadaceae</taxon>
        <taxon>Antarcticirhabdus</taxon>
    </lineage>
</organism>
<dbReference type="Proteomes" id="UP001163223">
    <property type="component" value="Chromosome"/>
</dbReference>
<sequence length="200" mass="21843">MEEARLAVSRHAADLFWKHGVDGTSGDAIAEAAGLSKRTVWRYFRSKEACAEPLLLATELRFAAYLEAWPRSQSLEAYLLATMRAFVGDEQYVRDGVAAARLVAMLPKEPALRSAWLMACAQAEEQFVRVVAARTGRSPEEFDVRLCAATAMAALRLVDEEISSAAINGGRHFTLDELSGRIAAAIRVACTLPICDPVED</sequence>
<gene>
    <name evidence="1" type="ORF">OXU80_14525</name>
</gene>